<sequence>MLFEFEALPPETNSANMYTGAGPNKLFAAAEAWQYMFTAMCCTYTSLTRAVKVLQEHWQGPSEIRMAEAVVPYQKWLETFTLQIRRTSEQVFRLLKAYEYALEKMVHPNDIAWNRYHAAMLRYDDMAGEYAEEIAKLDAEYDRFWAEDVKQMWTYAQEVLDALSKLTPWPQPPEIISGAQVS</sequence>
<feature type="domain" description="PPE" evidence="2">
    <location>
        <begin position="5"/>
        <end position="166"/>
    </location>
</feature>
<dbReference type="InterPro" id="IPR038332">
    <property type="entry name" value="PPE_sf"/>
</dbReference>
<accession>A0A0I9TKA6</accession>
<evidence type="ECO:0000313" key="3">
    <source>
        <dbReference type="EMBL" id="KLO35639.1"/>
    </source>
</evidence>
<evidence type="ECO:0000313" key="4">
    <source>
        <dbReference type="Proteomes" id="UP000036334"/>
    </source>
</evidence>
<dbReference type="SUPFAM" id="SSF140459">
    <property type="entry name" value="PE/PPE dimer-like"/>
    <property type="match status" value="1"/>
</dbReference>
<dbReference type="Proteomes" id="UP000036334">
    <property type="component" value="Unassembled WGS sequence"/>
</dbReference>
<evidence type="ECO:0000259" key="2">
    <source>
        <dbReference type="Pfam" id="PF00823"/>
    </source>
</evidence>
<dbReference type="OrthoDB" id="4752359at2"/>
<protein>
    <recommendedName>
        <fullName evidence="2">PPE domain-containing protein</fullName>
    </recommendedName>
</protein>
<evidence type="ECO:0000256" key="1">
    <source>
        <dbReference type="ARBA" id="ARBA00010652"/>
    </source>
</evidence>
<dbReference type="PATRIC" id="fig|29311.18.peg.1206"/>
<comment type="caution">
    <text evidence="3">The sequence shown here is derived from an EMBL/GenBank/DDBJ whole genome shotgun (WGS) entry which is preliminary data.</text>
</comment>
<dbReference type="InterPro" id="IPR000030">
    <property type="entry name" value="PPE_dom"/>
</dbReference>
<reference evidence="3 4" key="1">
    <citation type="submission" date="2015-05" db="EMBL/GenBank/DDBJ databases">
        <title>Genome sequence of Mycobacterium haemophilum.</title>
        <authorList>
            <person name="Greninger A.L."/>
            <person name="Cunningham G."/>
            <person name="Miller S."/>
        </authorList>
    </citation>
    <scope>NUCLEOTIDE SEQUENCE [LARGE SCALE GENOMIC DNA]</scope>
    <source>
        <strain evidence="4">UC1</strain>
    </source>
</reference>
<proteinExistence type="inferred from homology"/>
<comment type="similarity">
    <text evidence="1">Belongs to the mycobacterial PPE family.</text>
</comment>
<name>A0A0I9TKA6_9MYCO</name>
<dbReference type="PANTHER" id="PTHR46766">
    <property type="entry name" value="GLUTAMINE-RICH PROTEIN 2"/>
    <property type="match status" value="1"/>
</dbReference>
<dbReference type="PANTHER" id="PTHR46766:SF1">
    <property type="entry name" value="GLUTAMINE-RICH PROTEIN 2"/>
    <property type="match status" value="1"/>
</dbReference>
<dbReference type="Gene3D" id="1.20.1260.20">
    <property type="entry name" value="PPE superfamily"/>
    <property type="match status" value="1"/>
</dbReference>
<dbReference type="RefSeq" id="WP_047315576.1">
    <property type="nucleotide sequence ID" value="NZ_LDPQ01000014.1"/>
</dbReference>
<dbReference type="AlphaFoldDB" id="A0A0I9TKA6"/>
<dbReference type="GO" id="GO:0052572">
    <property type="term" value="P:response to host immune response"/>
    <property type="evidence" value="ECO:0007669"/>
    <property type="project" value="TreeGrafter"/>
</dbReference>
<organism evidence="3 4">
    <name type="scientific">Mycobacterium haemophilum</name>
    <dbReference type="NCBI Taxonomy" id="29311"/>
    <lineage>
        <taxon>Bacteria</taxon>
        <taxon>Bacillati</taxon>
        <taxon>Actinomycetota</taxon>
        <taxon>Actinomycetes</taxon>
        <taxon>Mycobacteriales</taxon>
        <taxon>Mycobacteriaceae</taxon>
        <taxon>Mycobacterium</taxon>
    </lineage>
</organism>
<dbReference type="EMBL" id="LDPR01000013">
    <property type="protein sequence ID" value="KLO35639.1"/>
    <property type="molecule type" value="Genomic_DNA"/>
</dbReference>
<dbReference type="Pfam" id="PF00823">
    <property type="entry name" value="PPE"/>
    <property type="match status" value="1"/>
</dbReference>
<gene>
    <name evidence="3" type="ORF">ABH38_15055</name>
</gene>
<dbReference type="STRING" id="1202450.B586_18435"/>
<keyword evidence="4" id="KW-1185">Reference proteome</keyword>